<dbReference type="Proteomes" id="UP000254330">
    <property type="component" value="Unassembled WGS sequence"/>
</dbReference>
<evidence type="ECO:0000256" key="4">
    <source>
        <dbReference type="ARBA" id="ARBA00022989"/>
    </source>
</evidence>
<evidence type="ECO:0000256" key="6">
    <source>
        <dbReference type="SAM" id="Phobius"/>
    </source>
</evidence>
<gene>
    <name evidence="8" type="primary">pleD</name>
    <name evidence="9" type="ORF">DFR61_11751</name>
    <name evidence="8" type="ORF">NCTC10597_00306</name>
</gene>
<dbReference type="InterPro" id="IPR029787">
    <property type="entry name" value="Nucleotide_cyclase"/>
</dbReference>
<protein>
    <submittedName>
        <fullName evidence="9">Diguanylate cyclase</fullName>
    </submittedName>
    <submittedName>
        <fullName evidence="8">Stalked cell differentiation-controlling protein</fullName>
    </submittedName>
</protein>
<feature type="transmembrane region" description="Helical" evidence="6">
    <location>
        <begin position="157"/>
        <end position="184"/>
    </location>
</feature>
<comment type="subcellular location">
    <subcellularLocation>
        <location evidence="1">Cell membrane</location>
        <topology evidence="1">Multi-pass membrane protein</topology>
    </subcellularLocation>
</comment>
<keyword evidence="3 6" id="KW-0812">Transmembrane</keyword>
<dbReference type="GO" id="GO:0000155">
    <property type="term" value="F:phosphorelay sensor kinase activity"/>
    <property type="evidence" value="ECO:0007669"/>
    <property type="project" value="InterPro"/>
</dbReference>
<feature type="transmembrane region" description="Helical" evidence="6">
    <location>
        <begin position="133"/>
        <end position="151"/>
    </location>
</feature>
<dbReference type="SUPFAM" id="SSF55073">
    <property type="entry name" value="Nucleotide cyclase"/>
    <property type="match status" value="1"/>
</dbReference>
<dbReference type="InterPro" id="IPR043128">
    <property type="entry name" value="Rev_trsase/Diguanyl_cyclase"/>
</dbReference>
<keyword evidence="2" id="KW-1003">Cell membrane</keyword>
<dbReference type="PANTHER" id="PTHR45138:SF9">
    <property type="entry name" value="DIGUANYLATE CYCLASE DGCM-RELATED"/>
    <property type="match status" value="1"/>
</dbReference>
<feature type="transmembrane region" description="Helical" evidence="6">
    <location>
        <begin position="5"/>
        <end position="26"/>
    </location>
</feature>
<organism evidence="8 10">
    <name type="scientific">Kurthia zopfii</name>
    <dbReference type="NCBI Taxonomy" id="1650"/>
    <lineage>
        <taxon>Bacteria</taxon>
        <taxon>Bacillati</taxon>
        <taxon>Bacillota</taxon>
        <taxon>Bacilli</taxon>
        <taxon>Bacillales</taxon>
        <taxon>Caryophanaceae</taxon>
        <taxon>Kurthia</taxon>
    </lineage>
</organism>
<sequence>MLLGVIINFSLMFTFIVFSYFVLEYFREKQPFFIDLQPFIVSIISTIISLLLMKTAYPFDHGFIGDLRNVSILISGLIGGPIALLLTSILVGFFRMFFFEIGPTSFVSGATIIILGFIIFFVALKKQITYKNVHYYLIFQTVITCSIVFFLEPRLTRVFGMISFAVITNVIGFYVTIFVLKLFYKQFERIRMIEKLAETDYITDLPNNRKFKEVFQETLKEGQPFTFLLIDIDDFKLLNKKHGHASGDEMLYQLACRLKTFAQDHDGFAARVGGEEFYILFYEAAPATAIQYATEIMIQVRDEPFKLLNGSSANLTVSIGLASFPDNGETIPELVDAIDHATMTASSRGKNNILHANLLK</sequence>
<dbReference type="GO" id="GO:1902201">
    <property type="term" value="P:negative regulation of bacterial-type flagellum-dependent cell motility"/>
    <property type="evidence" value="ECO:0007669"/>
    <property type="project" value="TreeGrafter"/>
</dbReference>
<dbReference type="CDD" id="cd01949">
    <property type="entry name" value="GGDEF"/>
    <property type="match status" value="1"/>
</dbReference>
<reference evidence="9 11" key="2">
    <citation type="submission" date="2019-03" db="EMBL/GenBank/DDBJ databases">
        <title>Genomic Encyclopedia of Type Strains, Phase IV (KMG-IV): sequencing the most valuable type-strain genomes for metagenomic binning, comparative biology and taxonomic classification.</title>
        <authorList>
            <person name="Goeker M."/>
        </authorList>
    </citation>
    <scope>NUCLEOTIDE SEQUENCE [LARGE SCALE GENOMIC DNA]</scope>
    <source>
        <strain evidence="9 11">DSM 20580</strain>
    </source>
</reference>
<evidence type="ECO:0000256" key="2">
    <source>
        <dbReference type="ARBA" id="ARBA00022475"/>
    </source>
</evidence>
<feature type="transmembrane region" description="Helical" evidence="6">
    <location>
        <begin position="106"/>
        <end position="124"/>
    </location>
</feature>
<dbReference type="AlphaFoldDB" id="A0A8B4Q8L0"/>
<dbReference type="Proteomes" id="UP000294641">
    <property type="component" value="Unassembled WGS sequence"/>
</dbReference>
<accession>A0A8B4Q8L0</accession>
<dbReference type="GO" id="GO:0071555">
    <property type="term" value="P:cell wall organization"/>
    <property type="evidence" value="ECO:0007669"/>
    <property type="project" value="InterPro"/>
</dbReference>
<evidence type="ECO:0000256" key="3">
    <source>
        <dbReference type="ARBA" id="ARBA00022692"/>
    </source>
</evidence>
<proteinExistence type="predicted"/>
<evidence type="ECO:0000256" key="5">
    <source>
        <dbReference type="ARBA" id="ARBA00023136"/>
    </source>
</evidence>
<keyword evidence="11" id="KW-1185">Reference proteome</keyword>
<comment type="caution">
    <text evidence="8">The sequence shown here is derived from an EMBL/GenBank/DDBJ whole genome shotgun (WGS) entry which is preliminary data.</text>
</comment>
<feature type="domain" description="GGDEF" evidence="7">
    <location>
        <begin position="223"/>
        <end position="358"/>
    </location>
</feature>
<dbReference type="GO" id="GO:0043709">
    <property type="term" value="P:cell adhesion involved in single-species biofilm formation"/>
    <property type="evidence" value="ECO:0007669"/>
    <property type="project" value="TreeGrafter"/>
</dbReference>
<dbReference type="GO" id="GO:0052621">
    <property type="term" value="F:diguanylate cyclase activity"/>
    <property type="evidence" value="ECO:0007669"/>
    <property type="project" value="TreeGrafter"/>
</dbReference>
<reference evidence="8 10" key="1">
    <citation type="submission" date="2018-06" db="EMBL/GenBank/DDBJ databases">
        <authorList>
            <consortium name="Pathogen Informatics"/>
            <person name="Doyle S."/>
        </authorList>
    </citation>
    <scope>NUCLEOTIDE SEQUENCE [LARGE SCALE GENOMIC DNA]</scope>
    <source>
        <strain evidence="8 10">NCTC10597</strain>
    </source>
</reference>
<keyword evidence="5 6" id="KW-0472">Membrane</keyword>
<feature type="transmembrane region" description="Helical" evidence="6">
    <location>
        <begin position="72"/>
        <end position="94"/>
    </location>
</feature>
<dbReference type="Pfam" id="PF00990">
    <property type="entry name" value="GGDEF"/>
    <property type="match status" value="1"/>
</dbReference>
<feature type="transmembrane region" description="Helical" evidence="6">
    <location>
        <begin position="32"/>
        <end position="52"/>
    </location>
</feature>
<evidence type="ECO:0000313" key="8">
    <source>
        <dbReference type="EMBL" id="STX08640.1"/>
    </source>
</evidence>
<evidence type="ECO:0000313" key="11">
    <source>
        <dbReference type="Proteomes" id="UP000294641"/>
    </source>
</evidence>
<dbReference type="InterPro" id="IPR000160">
    <property type="entry name" value="GGDEF_dom"/>
</dbReference>
<dbReference type="EMBL" id="UGNP01000001">
    <property type="protein sequence ID" value="STX08640.1"/>
    <property type="molecule type" value="Genomic_DNA"/>
</dbReference>
<dbReference type="PROSITE" id="PS50887">
    <property type="entry name" value="GGDEF"/>
    <property type="match status" value="1"/>
</dbReference>
<evidence type="ECO:0000259" key="7">
    <source>
        <dbReference type="PROSITE" id="PS50887"/>
    </source>
</evidence>
<evidence type="ECO:0000256" key="1">
    <source>
        <dbReference type="ARBA" id="ARBA00004651"/>
    </source>
</evidence>
<name>A0A8B4Q8L0_9BACL</name>
<dbReference type="Pfam" id="PF07694">
    <property type="entry name" value="5TM-5TMR_LYT"/>
    <property type="match status" value="1"/>
</dbReference>
<dbReference type="SMART" id="SM00267">
    <property type="entry name" value="GGDEF"/>
    <property type="match status" value="1"/>
</dbReference>
<dbReference type="PANTHER" id="PTHR45138">
    <property type="entry name" value="REGULATORY COMPONENTS OF SENSORY TRANSDUCTION SYSTEM"/>
    <property type="match status" value="1"/>
</dbReference>
<dbReference type="Gene3D" id="3.30.70.270">
    <property type="match status" value="1"/>
</dbReference>
<dbReference type="InterPro" id="IPR011620">
    <property type="entry name" value="Sig_transdc_His_kinase_LytS_TM"/>
</dbReference>
<dbReference type="EMBL" id="SNZG01000017">
    <property type="protein sequence ID" value="TDR38321.1"/>
    <property type="molecule type" value="Genomic_DNA"/>
</dbReference>
<dbReference type="NCBIfam" id="TIGR00254">
    <property type="entry name" value="GGDEF"/>
    <property type="match status" value="1"/>
</dbReference>
<dbReference type="GO" id="GO:0005886">
    <property type="term" value="C:plasma membrane"/>
    <property type="evidence" value="ECO:0007669"/>
    <property type="project" value="UniProtKB-SubCell"/>
</dbReference>
<evidence type="ECO:0000313" key="9">
    <source>
        <dbReference type="EMBL" id="TDR38321.1"/>
    </source>
</evidence>
<dbReference type="InterPro" id="IPR050469">
    <property type="entry name" value="Diguanylate_Cyclase"/>
</dbReference>
<evidence type="ECO:0000313" key="10">
    <source>
        <dbReference type="Proteomes" id="UP000254330"/>
    </source>
</evidence>
<keyword evidence="4 6" id="KW-1133">Transmembrane helix</keyword>